<dbReference type="AlphaFoldDB" id="A0AAE3TE19"/>
<accession>A0AAE3TE19</accession>
<organism evidence="1 2">
    <name type="scientific">Stygiobacter electus</name>
    <dbReference type="NCBI Taxonomy" id="3032292"/>
    <lineage>
        <taxon>Bacteria</taxon>
        <taxon>Pseudomonadati</taxon>
        <taxon>Ignavibacteriota</taxon>
        <taxon>Ignavibacteria</taxon>
        <taxon>Ignavibacteriales</taxon>
        <taxon>Melioribacteraceae</taxon>
        <taxon>Stygiobacter</taxon>
    </lineage>
</organism>
<proteinExistence type="predicted"/>
<evidence type="ECO:0000313" key="2">
    <source>
        <dbReference type="Proteomes" id="UP001221302"/>
    </source>
</evidence>
<dbReference type="RefSeq" id="WP_321535785.1">
    <property type="nucleotide sequence ID" value="NZ_JARGDL010000009.1"/>
</dbReference>
<dbReference type="Proteomes" id="UP001221302">
    <property type="component" value="Unassembled WGS sequence"/>
</dbReference>
<protein>
    <submittedName>
        <fullName evidence="1">Uncharacterized protein</fullName>
    </submittedName>
</protein>
<sequence length="173" mass="20072">MSIFKNKKTIILFLSLFVYLIWSLIALRSNSNEKFSTAEKIANHKHITINKLKKQFGANEFNGDLKSVINKNVILDTTLINVYECQKEYFLKAEINFNSKEKFYVNLKCTKEIFERATKTKNNHIIIAAKIKNVVQTKIKMIADSLYGTKEILSQMNFLLFGDCLTLIETNYI</sequence>
<reference evidence="1" key="1">
    <citation type="submission" date="2023-03" db="EMBL/GenBank/DDBJ databases">
        <title>Stygiobacter electus gen. nov., sp. nov., facultatively anaerobic thermotolerant bacterium of the class Ignavibacteria from a well of Yessentuki mineral water deposit.</title>
        <authorList>
            <person name="Podosokorskaya O.A."/>
            <person name="Elcheninov A.G."/>
            <person name="Petrova N.F."/>
            <person name="Zavarzina D.G."/>
            <person name="Kublanov I.V."/>
            <person name="Merkel A.Y."/>
        </authorList>
    </citation>
    <scope>NUCLEOTIDE SEQUENCE</scope>
    <source>
        <strain evidence="1">09-Me</strain>
    </source>
</reference>
<comment type="caution">
    <text evidence="1">The sequence shown here is derived from an EMBL/GenBank/DDBJ whole genome shotgun (WGS) entry which is preliminary data.</text>
</comment>
<dbReference type="EMBL" id="JARGDL010000009">
    <property type="protein sequence ID" value="MDF1612017.1"/>
    <property type="molecule type" value="Genomic_DNA"/>
</dbReference>
<evidence type="ECO:0000313" key="1">
    <source>
        <dbReference type="EMBL" id="MDF1612017.1"/>
    </source>
</evidence>
<keyword evidence="2" id="KW-1185">Reference proteome</keyword>
<name>A0AAE3TE19_9BACT</name>
<gene>
    <name evidence="1" type="ORF">P0M35_07630</name>
</gene>